<organism evidence="2 3">
    <name type="scientific">Aquirufa antheringensis</name>
    <dbReference type="NCBI Taxonomy" id="2516559"/>
    <lineage>
        <taxon>Bacteria</taxon>
        <taxon>Pseudomonadati</taxon>
        <taxon>Bacteroidota</taxon>
        <taxon>Cytophagia</taxon>
        <taxon>Cytophagales</taxon>
        <taxon>Flectobacillaceae</taxon>
        <taxon>Aquirufa</taxon>
    </lineage>
</organism>
<feature type="transmembrane region" description="Helical" evidence="1">
    <location>
        <begin position="256"/>
        <end position="279"/>
    </location>
</feature>
<gene>
    <name evidence="2" type="ORF">EWU20_06015</name>
</gene>
<keyword evidence="1" id="KW-1133">Transmembrane helix</keyword>
<dbReference type="AlphaFoldDB" id="A0A4Q9BCY2"/>
<feature type="transmembrane region" description="Helical" evidence="1">
    <location>
        <begin position="342"/>
        <end position="361"/>
    </location>
</feature>
<reference evidence="2 3" key="1">
    <citation type="submission" date="2019-02" db="EMBL/GenBank/DDBJ databases">
        <title>Genome of a new Bacteroidetes strain.</title>
        <authorList>
            <person name="Pitt A."/>
        </authorList>
    </citation>
    <scope>NUCLEOTIDE SEQUENCE [LARGE SCALE GENOMIC DNA]</scope>
    <source>
        <strain evidence="2 3">103A-SOEBACH</strain>
    </source>
</reference>
<evidence type="ECO:0000313" key="2">
    <source>
        <dbReference type="EMBL" id="TBH72928.1"/>
    </source>
</evidence>
<protein>
    <submittedName>
        <fullName evidence="2">DUF5009 domain-containing protein</fullName>
    </submittedName>
</protein>
<keyword evidence="1" id="KW-0472">Membrane</keyword>
<evidence type="ECO:0000256" key="1">
    <source>
        <dbReference type="SAM" id="Phobius"/>
    </source>
</evidence>
<sequence length="369" mass="42419">MKTRFLSLDILRGITLAGMILVNNAGNWQFTYAPLLHAEWNGFTPTDLVFPSFLFMVGVAMRFSFKAFNYELTPAVRNKILKRTLYLFLINYFIFYFPFTHFSFEKLRFLNVLPRIALSFCAVSFLTLQVPSKWLTWINAGILFSFWAILYFFGDAGLWMDISSNAVRKLDLFLFGESHLYHGNVVNGIAIAFDPEGLLSTLPAISTCLFGYQVSLFLENQAKENKSALLSLLGWGAVLIVVALIWDQVFPINKKLWTSSFVLLCAGIDFILIGLLNWWMETKERHFGNTFFLVFGTNSILAYGISEVIAIQLGNYQIQDMSASEWLYWHLFEPIFGKYNGSLAYAIAFVLVCWSICWVFWKKKIFLKV</sequence>
<keyword evidence="3" id="KW-1185">Reference proteome</keyword>
<feature type="transmembrane region" description="Helical" evidence="1">
    <location>
        <begin position="135"/>
        <end position="154"/>
    </location>
</feature>
<evidence type="ECO:0000313" key="3">
    <source>
        <dbReference type="Proteomes" id="UP000293583"/>
    </source>
</evidence>
<feature type="transmembrane region" description="Helical" evidence="1">
    <location>
        <begin position="230"/>
        <end position="250"/>
    </location>
</feature>
<dbReference type="EMBL" id="SEWY01000003">
    <property type="protein sequence ID" value="TBH72928.1"/>
    <property type="molecule type" value="Genomic_DNA"/>
</dbReference>
<dbReference type="PANTHER" id="PTHR31061">
    <property type="entry name" value="LD22376P"/>
    <property type="match status" value="1"/>
</dbReference>
<name>A0A4Q9BCY2_9BACT</name>
<feature type="transmembrane region" description="Helical" evidence="1">
    <location>
        <begin position="85"/>
        <end position="104"/>
    </location>
</feature>
<proteinExistence type="predicted"/>
<dbReference type="OrthoDB" id="9788724at2"/>
<feature type="transmembrane region" description="Helical" evidence="1">
    <location>
        <begin position="291"/>
        <end position="313"/>
    </location>
</feature>
<keyword evidence="1" id="KW-0812">Transmembrane</keyword>
<dbReference type="Proteomes" id="UP000293583">
    <property type="component" value="Unassembled WGS sequence"/>
</dbReference>
<dbReference type="RefSeq" id="WP_130923107.1">
    <property type="nucleotide sequence ID" value="NZ_JAANON010000004.1"/>
</dbReference>
<dbReference type="PANTHER" id="PTHR31061:SF24">
    <property type="entry name" value="LD22376P"/>
    <property type="match status" value="1"/>
</dbReference>
<feature type="transmembrane region" description="Helical" evidence="1">
    <location>
        <begin position="10"/>
        <end position="28"/>
    </location>
</feature>
<comment type="caution">
    <text evidence="2">The sequence shown here is derived from an EMBL/GenBank/DDBJ whole genome shotgun (WGS) entry which is preliminary data.</text>
</comment>
<accession>A0A4Q9BCY2</accession>
<feature type="transmembrane region" description="Helical" evidence="1">
    <location>
        <begin position="48"/>
        <end position="65"/>
    </location>
</feature>